<proteinExistence type="predicted"/>
<name>A0AAW4WGI6_9FIRM</name>
<evidence type="ECO:0000313" key="2">
    <source>
        <dbReference type="Proteomes" id="UP001198893"/>
    </source>
</evidence>
<reference evidence="1" key="1">
    <citation type="submission" date="2021-10" db="EMBL/GenBank/DDBJ databases">
        <title>Anaerobic single-cell dispensing facilitates the cultivation of human gut bacteria.</title>
        <authorList>
            <person name="Afrizal A."/>
        </authorList>
    </citation>
    <scope>NUCLEOTIDE SEQUENCE</scope>
    <source>
        <strain evidence="1">CLA-AA-H204</strain>
    </source>
</reference>
<protein>
    <submittedName>
        <fullName evidence="1">Uncharacterized protein</fullName>
    </submittedName>
</protein>
<organism evidence="1 2">
    <name type="scientific">Roseburia amylophila</name>
    <dbReference type="NCBI Taxonomy" id="2981794"/>
    <lineage>
        <taxon>Bacteria</taxon>
        <taxon>Bacillati</taxon>
        <taxon>Bacillota</taxon>
        <taxon>Clostridia</taxon>
        <taxon>Lachnospirales</taxon>
        <taxon>Lachnospiraceae</taxon>
        <taxon>Roseburia</taxon>
    </lineage>
</organism>
<dbReference type="RefSeq" id="WP_227709731.1">
    <property type="nucleotide sequence ID" value="NZ_JAJEQW010000003.1"/>
</dbReference>
<sequence>KIKPPSALYFQGLKAVFINTFCPITPKSACKHAIFLATRVKKKLPQLRQLFYHLFEVSD</sequence>
<accession>A0AAW4WGI6</accession>
<feature type="non-terminal residue" evidence="1">
    <location>
        <position position="1"/>
    </location>
</feature>
<comment type="caution">
    <text evidence="1">The sequence shown here is derived from an EMBL/GenBank/DDBJ whole genome shotgun (WGS) entry which is preliminary data.</text>
</comment>
<dbReference type="Proteomes" id="UP001198893">
    <property type="component" value="Unassembled WGS sequence"/>
</dbReference>
<dbReference type="EMBL" id="JAJEQW010000003">
    <property type="protein sequence ID" value="MCC2241448.1"/>
    <property type="molecule type" value="Genomic_DNA"/>
</dbReference>
<evidence type="ECO:0000313" key="1">
    <source>
        <dbReference type="EMBL" id="MCC2241448.1"/>
    </source>
</evidence>
<dbReference type="AlphaFoldDB" id="A0AAW4WGI6"/>
<gene>
    <name evidence="1" type="ORF">LKD47_03890</name>
</gene>